<name>A0A2N5RYB1_9BASI</name>
<dbReference type="Proteomes" id="UP000235388">
    <property type="component" value="Unassembled WGS sequence"/>
</dbReference>
<evidence type="ECO:0000313" key="3">
    <source>
        <dbReference type="Proteomes" id="UP000235388"/>
    </source>
</evidence>
<evidence type="ECO:0000313" key="2">
    <source>
        <dbReference type="EMBL" id="PLW05912.1"/>
    </source>
</evidence>
<dbReference type="EMBL" id="PGCJ01001375">
    <property type="protein sequence ID" value="PLW05912.1"/>
    <property type="molecule type" value="Genomic_DNA"/>
</dbReference>
<reference evidence="2 3" key="1">
    <citation type="submission" date="2017-11" db="EMBL/GenBank/DDBJ databases">
        <title>De novo assembly and phasing of dikaryotic genomes from two isolates of Puccinia coronata f. sp. avenae, the causal agent of oat crown rust.</title>
        <authorList>
            <person name="Miller M.E."/>
            <person name="Zhang Y."/>
            <person name="Omidvar V."/>
            <person name="Sperschneider J."/>
            <person name="Schwessinger B."/>
            <person name="Raley C."/>
            <person name="Palmer J.M."/>
            <person name="Garnica D."/>
            <person name="Upadhyaya N."/>
            <person name="Rathjen J."/>
            <person name="Taylor J.M."/>
            <person name="Park R.F."/>
            <person name="Dodds P.N."/>
            <person name="Hirsch C.D."/>
            <person name="Kianian S.F."/>
            <person name="Figueroa M."/>
        </authorList>
    </citation>
    <scope>NUCLEOTIDE SEQUENCE [LARGE SCALE GENOMIC DNA]</scope>
    <source>
        <strain evidence="2">12NC29</strain>
    </source>
</reference>
<dbReference type="AlphaFoldDB" id="A0A2N5RYB1"/>
<organism evidence="2 3">
    <name type="scientific">Puccinia coronata f. sp. avenae</name>
    <dbReference type="NCBI Taxonomy" id="200324"/>
    <lineage>
        <taxon>Eukaryota</taxon>
        <taxon>Fungi</taxon>
        <taxon>Dikarya</taxon>
        <taxon>Basidiomycota</taxon>
        <taxon>Pucciniomycotina</taxon>
        <taxon>Pucciniomycetes</taxon>
        <taxon>Pucciniales</taxon>
        <taxon>Pucciniaceae</taxon>
        <taxon>Puccinia</taxon>
    </lineage>
</organism>
<comment type="caution">
    <text evidence="2">The sequence shown here is derived from an EMBL/GenBank/DDBJ whole genome shotgun (WGS) entry which is preliminary data.</text>
</comment>
<feature type="compositionally biased region" description="Polar residues" evidence="1">
    <location>
        <begin position="132"/>
        <end position="143"/>
    </location>
</feature>
<gene>
    <name evidence="2" type="ORF">PCANC_27409</name>
</gene>
<feature type="region of interest" description="Disordered" evidence="1">
    <location>
        <begin position="132"/>
        <end position="151"/>
    </location>
</feature>
<keyword evidence="3" id="KW-1185">Reference proteome</keyword>
<evidence type="ECO:0000256" key="1">
    <source>
        <dbReference type="SAM" id="MobiDB-lite"/>
    </source>
</evidence>
<dbReference type="OrthoDB" id="2504878at2759"/>
<protein>
    <submittedName>
        <fullName evidence="2">Uncharacterized protein</fullName>
    </submittedName>
</protein>
<dbReference type="STRING" id="200324.A0A2N5RYB1"/>
<sequence>MTEEDFKEKFTNNHFIDNKGLNDKVKKFGSNPKTRHINLKTKGIQQELKHKNIRITLIRTFDMLANALTKAAPKSSVVNLVNTLDPTFRFSDLKSHQSSSLSRSSLSSHSPLYLTSFLKANLRTPQLNIITSTQHHPNSSSRSLLDACAGS</sequence>
<accession>A0A2N5RYB1</accession>
<proteinExistence type="predicted"/>